<feature type="compositionally biased region" description="Basic residues" evidence="7">
    <location>
        <begin position="11"/>
        <end position="30"/>
    </location>
</feature>
<evidence type="ECO:0000259" key="9">
    <source>
        <dbReference type="Pfam" id="PF10406"/>
    </source>
</evidence>
<feature type="compositionally biased region" description="Basic and acidic residues" evidence="7">
    <location>
        <begin position="234"/>
        <end position="252"/>
    </location>
</feature>
<comment type="subcellular location">
    <subcellularLocation>
        <location evidence="1">Nucleus</location>
    </subcellularLocation>
</comment>
<dbReference type="AlphaFoldDB" id="A0A1X7RDL2"/>
<evidence type="ECO:0000256" key="4">
    <source>
        <dbReference type="ARBA" id="ARBA00023015"/>
    </source>
</evidence>
<dbReference type="InterPro" id="IPR019473">
    <property type="entry name" value="TFIID_su8_C"/>
</dbReference>
<dbReference type="GO" id="GO:0005669">
    <property type="term" value="C:transcription factor TFIID complex"/>
    <property type="evidence" value="ECO:0007669"/>
    <property type="project" value="InterPro"/>
</dbReference>
<evidence type="ECO:0000259" key="8">
    <source>
        <dbReference type="Pfam" id="PF07524"/>
    </source>
</evidence>
<organism evidence="10 11">
    <name type="scientific">Zymoseptoria tritici (strain ST99CH_3D7)</name>
    <dbReference type="NCBI Taxonomy" id="1276538"/>
    <lineage>
        <taxon>Eukaryota</taxon>
        <taxon>Fungi</taxon>
        <taxon>Dikarya</taxon>
        <taxon>Ascomycota</taxon>
        <taxon>Pezizomycotina</taxon>
        <taxon>Dothideomycetes</taxon>
        <taxon>Dothideomycetidae</taxon>
        <taxon>Mycosphaerellales</taxon>
        <taxon>Mycosphaerellaceae</taxon>
        <taxon>Zymoseptoria</taxon>
    </lineage>
</organism>
<proteinExistence type="inferred from homology"/>
<evidence type="ECO:0000256" key="2">
    <source>
        <dbReference type="ARBA" id="ARBA00008767"/>
    </source>
</evidence>
<dbReference type="GO" id="GO:0006367">
    <property type="term" value="P:transcription initiation at RNA polymerase II promoter"/>
    <property type="evidence" value="ECO:0007669"/>
    <property type="project" value="TreeGrafter"/>
</dbReference>
<evidence type="ECO:0000256" key="3">
    <source>
        <dbReference type="ARBA" id="ARBA00017307"/>
    </source>
</evidence>
<name>A0A1X7RDL2_ZYMT9</name>
<dbReference type="EMBL" id="LT853692">
    <property type="protein sequence ID" value="SMQ45514.1"/>
    <property type="molecule type" value="Genomic_DNA"/>
</dbReference>
<accession>A0A1X7RDL2</accession>
<evidence type="ECO:0000256" key="1">
    <source>
        <dbReference type="ARBA" id="ARBA00004123"/>
    </source>
</evidence>
<sequence>MASEPVNAHAGMKRSRSPSKNAHANKKRRVVHSLHHAQVRPVGIELAPQDPLFAQGQLLKSIGTALVLAGFDGVKATALEMFRAQVEEFMLSFLEETSTSMQNGRRTKPTALDFARALASTRPTHRASLLEPQLELSIPADISCPVIPDPDPAPISPPDFFHLLRPLITDRPPSYIPSHFPTLPPQHAWKQTVVFPEREKDARKMREKATEEGMLAENALRRLAAAAKTGAMNAERKRHDALSGVGKLRDGARNGAHRGRAGVGDADDTFAEVLDDIGGTDEVVDLDMDGTATIDDGVDLGMPEGVAVNHELGYWRKHGIRKAIRG</sequence>
<protein>
    <recommendedName>
        <fullName evidence="3">Transcription initiation factor TFIID subunit 8</fullName>
    </recommendedName>
</protein>
<feature type="region of interest" description="Disordered" evidence="7">
    <location>
        <begin position="229"/>
        <end position="263"/>
    </location>
</feature>
<dbReference type="STRING" id="1276538.A0A1X7RDL2"/>
<evidence type="ECO:0000313" key="10">
    <source>
        <dbReference type="EMBL" id="SMQ45514.1"/>
    </source>
</evidence>
<feature type="domain" description="Transcription factor TFIID subunit 8 C-terminal" evidence="9">
    <location>
        <begin position="175"/>
        <end position="223"/>
    </location>
</feature>
<evidence type="ECO:0000313" key="11">
    <source>
        <dbReference type="Proteomes" id="UP000215127"/>
    </source>
</evidence>
<comment type="similarity">
    <text evidence="2">Belongs to the TAF8 family.</text>
</comment>
<keyword evidence="11" id="KW-1185">Reference proteome</keyword>
<evidence type="ECO:0000256" key="5">
    <source>
        <dbReference type="ARBA" id="ARBA00023163"/>
    </source>
</evidence>
<dbReference type="PANTHER" id="PTHR46469:SF1">
    <property type="entry name" value="TRANSCRIPTION INITIATION FACTOR TFIID SUBUNIT 8"/>
    <property type="match status" value="1"/>
</dbReference>
<feature type="region of interest" description="Disordered" evidence="7">
    <location>
        <begin position="1"/>
        <end position="30"/>
    </location>
</feature>
<feature type="domain" description="Bromodomain associated" evidence="8">
    <location>
        <begin position="57"/>
        <end position="118"/>
    </location>
</feature>
<dbReference type="Proteomes" id="UP000215127">
    <property type="component" value="Chromosome 1"/>
</dbReference>
<dbReference type="Pfam" id="PF07524">
    <property type="entry name" value="Bromo_TP"/>
    <property type="match status" value="1"/>
</dbReference>
<gene>
    <name evidence="10" type="ORF">ZT3D7_G658</name>
</gene>
<keyword evidence="6" id="KW-0539">Nucleus</keyword>
<dbReference type="PANTHER" id="PTHR46469">
    <property type="entry name" value="TRANSCRIPTION INITIATION FACTOR TFIID SUBUNIT 8"/>
    <property type="match status" value="1"/>
</dbReference>
<evidence type="ECO:0000256" key="7">
    <source>
        <dbReference type="SAM" id="MobiDB-lite"/>
    </source>
</evidence>
<keyword evidence="4" id="KW-0805">Transcription regulation</keyword>
<dbReference type="Pfam" id="PF10406">
    <property type="entry name" value="TAF8_C"/>
    <property type="match status" value="1"/>
</dbReference>
<keyword evidence="5" id="KW-0804">Transcription</keyword>
<reference evidence="10 11" key="1">
    <citation type="submission" date="2016-06" db="EMBL/GenBank/DDBJ databases">
        <authorList>
            <person name="Kjaerup R.B."/>
            <person name="Dalgaard T.S."/>
            <person name="Juul-Madsen H.R."/>
        </authorList>
    </citation>
    <scope>NUCLEOTIDE SEQUENCE [LARGE SCALE GENOMIC DNA]</scope>
</reference>
<dbReference type="InterPro" id="IPR037818">
    <property type="entry name" value="TAF8"/>
</dbReference>
<dbReference type="CDD" id="cd00076">
    <property type="entry name" value="HFD_SF"/>
    <property type="match status" value="1"/>
</dbReference>
<dbReference type="CDD" id="cd08049">
    <property type="entry name" value="TAF8"/>
    <property type="match status" value="1"/>
</dbReference>
<dbReference type="InterPro" id="IPR006565">
    <property type="entry name" value="BTP"/>
</dbReference>
<evidence type="ECO:0000256" key="6">
    <source>
        <dbReference type="ARBA" id="ARBA00023242"/>
    </source>
</evidence>